<protein>
    <submittedName>
        <fullName evidence="8">UNC5</fullName>
    </submittedName>
</protein>
<keyword evidence="2" id="KW-0677">Repeat</keyword>
<evidence type="ECO:0000313" key="9">
    <source>
        <dbReference type="Proteomes" id="UP000683360"/>
    </source>
</evidence>
<dbReference type="Gene3D" id="1.20.5.100">
    <property type="entry name" value="Cytochrome c1, transmembrane anchor, C-terminal"/>
    <property type="match status" value="1"/>
</dbReference>
<evidence type="ECO:0000256" key="4">
    <source>
        <dbReference type="ARBA" id="ARBA00022840"/>
    </source>
</evidence>
<keyword evidence="6" id="KW-0472">Membrane</keyword>
<dbReference type="Pfam" id="PF00090">
    <property type="entry name" value="TSP_1"/>
    <property type="match status" value="1"/>
</dbReference>
<dbReference type="InterPro" id="IPR000884">
    <property type="entry name" value="TSP1_rpt"/>
</dbReference>
<sequence length="157" mass="17481">MFLIVNGGWSSWTSGACNATSCGTGQKSRSRYCNNPLKANGGADCQGEKDELIACVRSECAEQQSGNTPLVVGTVIGILVIVILILILVIYAKRRWYKSKKETDYNITDMTKVKSHVYGKIHVNHAYQNEQQSAEVEVFITENVSETFVDILKREMK</sequence>
<name>A0A8S3TDS9_MYTED</name>
<keyword evidence="3" id="KW-0547">Nucleotide-binding</keyword>
<dbReference type="InterPro" id="IPR036383">
    <property type="entry name" value="TSP1_rpt_sf"/>
</dbReference>
<dbReference type="PROSITE" id="PS50092">
    <property type="entry name" value="TSP1"/>
    <property type="match status" value="1"/>
</dbReference>
<dbReference type="PANTHER" id="PTHR22906:SF21">
    <property type="entry name" value="SEMA DOMAIN-CONTAINING PROTEIN"/>
    <property type="match status" value="1"/>
</dbReference>
<proteinExistence type="predicted"/>
<accession>A0A8S3TDS9</accession>
<dbReference type="GO" id="GO:0005524">
    <property type="term" value="F:ATP binding"/>
    <property type="evidence" value="ECO:0007669"/>
    <property type="project" value="UniProtKB-KW"/>
</dbReference>
<dbReference type="PANTHER" id="PTHR22906">
    <property type="entry name" value="PROPERDIN"/>
    <property type="match status" value="1"/>
</dbReference>
<keyword evidence="5" id="KW-1015">Disulfide bond</keyword>
<organism evidence="8 9">
    <name type="scientific">Mytilus edulis</name>
    <name type="common">Blue mussel</name>
    <dbReference type="NCBI Taxonomy" id="6550"/>
    <lineage>
        <taxon>Eukaryota</taxon>
        <taxon>Metazoa</taxon>
        <taxon>Spiralia</taxon>
        <taxon>Lophotrochozoa</taxon>
        <taxon>Mollusca</taxon>
        <taxon>Bivalvia</taxon>
        <taxon>Autobranchia</taxon>
        <taxon>Pteriomorphia</taxon>
        <taxon>Mytilida</taxon>
        <taxon>Mytiloidea</taxon>
        <taxon>Mytilidae</taxon>
        <taxon>Mytilinae</taxon>
        <taxon>Mytilus</taxon>
    </lineage>
</organism>
<dbReference type="InterPro" id="IPR052065">
    <property type="entry name" value="Compl_asym_regulator"/>
</dbReference>
<keyword evidence="4" id="KW-0067">ATP-binding</keyword>
<keyword evidence="6" id="KW-0812">Transmembrane</keyword>
<keyword evidence="9" id="KW-1185">Reference proteome</keyword>
<dbReference type="SUPFAM" id="SSF82895">
    <property type="entry name" value="TSP-1 type 1 repeat"/>
    <property type="match status" value="1"/>
</dbReference>
<dbReference type="SMART" id="SM00209">
    <property type="entry name" value="TSP1"/>
    <property type="match status" value="1"/>
</dbReference>
<reference evidence="8" key="1">
    <citation type="submission" date="2021-03" db="EMBL/GenBank/DDBJ databases">
        <authorList>
            <person name="Bekaert M."/>
        </authorList>
    </citation>
    <scope>NUCLEOTIDE SEQUENCE</scope>
</reference>
<dbReference type="Pfam" id="PF21314">
    <property type="entry name" value="TM_ErbB1"/>
    <property type="match status" value="1"/>
</dbReference>
<evidence type="ECO:0000256" key="5">
    <source>
        <dbReference type="ARBA" id="ARBA00023157"/>
    </source>
</evidence>
<feature type="domain" description="Epidermal growth factor receptor-like transmembrane-juxtamembrane segment" evidence="7">
    <location>
        <begin position="71"/>
        <end position="103"/>
    </location>
</feature>
<dbReference type="AlphaFoldDB" id="A0A8S3TDS9"/>
<dbReference type="OrthoDB" id="6160103at2759"/>
<evidence type="ECO:0000256" key="1">
    <source>
        <dbReference type="ARBA" id="ARBA00022553"/>
    </source>
</evidence>
<dbReference type="Proteomes" id="UP000683360">
    <property type="component" value="Unassembled WGS sequence"/>
</dbReference>
<evidence type="ECO:0000256" key="3">
    <source>
        <dbReference type="ARBA" id="ARBA00022741"/>
    </source>
</evidence>
<feature type="transmembrane region" description="Helical" evidence="6">
    <location>
        <begin position="70"/>
        <end position="92"/>
    </location>
</feature>
<keyword evidence="6" id="KW-1133">Transmembrane helix</keyword>
<gene>
    <name evidence="8" type="ORF">MEDL_41556</name>
</gene>
<evidence type="ECO:0000259" key="7">
    <source>
        <dbReference type="Pfam" id="PF21314"/>
    </source>
</evidence>
<evidence type="ECO:0000313" key="8">
    <source>
        <dbReference type="EMBL" id="CAG2228623.1"/>
    </source>
</evidence>
<comment type="caution">
    <text evidence="8">The sequence shown here is derived from an EMBL/GenBank/DDBJ whole genome shotgun (WGS) entry which is preliminary data.</text>
</comment>
<evidence type="ECO:0000256" key="6">
    <source>
        <dbReference type="SAM" id="Phobius"/>
    </source>
</evidence>
<dbReference type="Gene3D" id="2.20.100.10">
    <property type="entry name" value="Thrombospondin type-1 (TSP1) repeat"/>
    <property type="match status" value="1"/>
</dbReference>
<dbReference type="InterPro" id="IPR049328">
    <property type="entry name" value="TM_ErbB1"/>
</dbReference>
<evidence type="ECO:0000256" key="2">
    <source>
        <dbReference type="ARBA" id="ARBA00022737"/>
    </source>
</evidence>
<keyword evidence="1" id="KW-0597">Phosphoprotein</keyword>
<dbReference type="EMBL" id="CAJPWZ010001999">
    <property type="protein sequence ID" value="CAG2228623.1"/>
    <property type="molecule type" value="Genomic_DNA"/>
</dbReference>